<evidence type="ECO:0000313" key="4">
    <source>
        <dbReference type="Proteomes" id="UP000254841"/>
    </source>
</evidence>
<sequence>MKHLQDLGLVVVTFITFFLIGFFIHTLATYKHCDKEFNCSAARKDKGEVVLSPCDFKVCNVMPSDEVLNSHSKAYEPPKPQGLR</sequence>
<gene>
    <name evidence="2" type="ORF">NCTC12410_00038</name>
    <name evidence="3" type="ORF">NCTC12410_01997</name>
</gene>
<keyword evidence="1" id="KW-0472">Membrane</keyword>
<dbReference type="EMBL" id="UGHV01000003">
    <property type="protein sequence ID" value="STP06458.1"/>
    <property type="molecule type" value="Genomic_DNA"/>
</dbReference>
<dbReference type="AlphaFoldDB" id="A0A377JN75"/>
<feature type="transmembrane region" description="Helical" evidence="1">
    <location>
        <begin position="7"/>
        <end position="28"/>
    </location>
</feature>
<reference evidence="3 4" key="1">
    <citation type="submission" date="2018-06" db="EMBL/GenBank/DDBJ databases">
        <authorList>
            <consortium name="Pathogen Informatics"/>
            <person name="Doyle S."/>
        </authorList>
    </citation>
    <scope>NUCLEOTIDE SEQUENCE [LARGE SCALE GENOMIC DNA]</scope>
    <source>
        <strain evidence="3 4">NCTC12410</strain>
    </source>
</reference>
<name>A0A377JN75_9HELI</name>
<protein>
    <submittedName>
        <fullName evidence="3">Uncharacterized protein</fullName>
    </submittedName>
</protein>
<evidence type="ECO:0000313" key="3">
    <source>
        <dbReference type="EMBL" id="STP06458.1"/>
    </source>
</evidence>
<evidence type="ECO:0000313" key="2">
    <source>
        <dbReference type="EMBL" id="STO96229.1"/>
    </source>
</evidence>
<dbReference type="RefSeq" id="WP_115010607.1">
    <property type="nucleotide sequence ID" value="NZ_UGHV01000001.1"/>
</dbReference>
<proteinExistence type="predicted"/>
<keyword evidence="1" id="KW-0812">Transmembrane</keyword>
<organism evidence="3 4">
    <name type="scientific">Helicobacter canis</name>
    <dbReference type="NCBI Taxonomy" id="29419"/>
    <lineage>
        <taxon>Bacteria</taxon>
        <taxon>Pseudomonadati</taxon>
        <taxon>Campylobacterota</taxon>
        <taxon>Epsilonproteobacteria</taxon>
        <taxon>Campylobacterales</taxon>
        <taxon>Helicobacteraceae</taxon>
        <taxon>Helicobacter</taxon>
    </lineage>
</organism>
<dbReference type="EMBL" id="UGHV01000001">
    <property type="protein sequence ID" value="STO96229.1"/>
    <property type="molecule type" value="Genomic_DNA"/>
</dbReference>
<dbReference type="Proteomes" id="UP000254841">
    <property type="component" value="Unassembled WGS sequence"/>
</dbReference>
<evidence type="ECO:0000256" key="1">
    <source>
        <dbReference type="SAM" id="Phobius"/>
    </source>
</evidence>
<keyword evidence="1" id="KW-1133">Transmembrane helix</keyword>
<accession>A0A377JN75</accession>